<dbReference type="GO" id="GO:0016020">
    <property type="term" value="C:membrane"/>
    <property type="evidence" value="ECO:0007669"/>
    <property type="project" value="UniProtKB-SubCell"/>
</dbReference>
<keyword evidence="12" id="KW-1185">Reference proteome</keyword>
<reference evidence="11" key="1">
    <citation type="submission" date="2021-02" db="EMBL/GenBank/DDBJ databases">
        <title>First Annotated Genome of the Yellow-green Alga Tribonema minus.</title>
        <authorList>
            <person name="Mahan K.M."/>
        </authorList>
    </citation>
    <scope>NUCLEOTIDE SEQUENCE</scope>
    <source>
        <strain evidence="11">UTEX B ZZ1240</strain>
    </source>
</reference>
<evidence type="ECO:0000256" key="10">
    <source>
        <dbReference type="SAM" id="MobiDB-lite"/>
    </source>
</evidence>
<keyword evidence="4 8" id="KW-0812">Transmembrane</keyword>
<dbReference type="GO" id="GO:0015217">
    <property type="term" value="F:ADP transmembrane transporter activity"/>
    <property type="evidence" value="ECO:0007669"/>
    <property type="project" value="TreeGrafter"/>
</dbReference>
<dbReference type="PANTHER" id="PTHR45939:SF1">
    <property type="entry name" value="MITOCHONDRIAL THIAMINE PYROPHOSPHATE CARRIER 1-RELATED"/>
    <property type="match status" value="1"/>
</dbReference>
<evidence type="ECO:0000256" key="4">
    <source>
        <dbReference type="ARBA" id="ARBA00022692"/>
    </source>
</evidence>
<dbReference type="Pfam" id="PF00153">
    <property type="entry name" value="Mito_carr"/>
    <property type="match status" value="2"/>
</dbReference>
<dbReference type="OrthoDB" id="446044at2759"/>
<protein>
    <submittedName>
        <fullName evidence="11">Mitochondrial carrier domain-containing protein</fullName>
    </submittedName>
</protein>
<evidence type="ECO:0000256" key="1">
    <source>
        <dbReference type="ARBA" id="ARBA00004141"/>
    </source>
</evidence>
<feature type="region of interest" description="Disordered" evidence="10">
    <location>
        <begin position="154"/>
        <end position="243"/>
    </location>
</feature>
<organism evidence="11 12">
    <name type="scientific">Tribonema minus</name>
    <dbReference type="NCBI Taxonomy" id="303371"/>
    <lineage>
        <taxon>Eukaryota</taxon>
        <taxon>Sar</taxon>
        <taxon>Stramenopiles</taxon>
        <taxon>Ochrophyta</taxon>
        <taxon>PX clade</taxon>
        <taxon>Xanthophyceae</taxon>
        <taxon>Tribonematales</taxon>
        <taxon>Tribonemataceae</taxon>
        <taxon>Tribonema</taxon>
    </lineage>
</organism>
<comment type="caution">
    <text evidence="11">The sequence shown here is derived from an EMBL/GenBank/DDBJ whole genome shotgun (WGS) entry which is preliminary data.</text>
</comment>
<dbReference type="InterPro" id="IPR023395">
    <property type="entry name" value="MCP_dom_sf"/>
</dbReference>
<evidence type="ECO:0000256" key="2">
    <source>
        <dbReference type="ARBA" id="ARBA00006375"/>
    </source>
</evidence>
<keyword evidence="3 9" id="KW-0813">Transport</keyword>
<dbReference type="AlphaFoldDB" id="A0A835YZE1"/>
<feature type="region of interest" description="Disordered" evidence="10">
    <location>
        <begin position="33"/>
        <end position="60"/>
    </location>
</feature>
<evidence type="ECO:0000256" key="7">
    <source>
        <dbReference type="ARBA" id="ARBA00023136"/>
    </source>
</evidence>
<evidence type="ECO:0000256" key="6">
    <source>
        <dbReference type="ARBA" id="ARBA00022989"/>
    </source>
</evidence>
<dbReference type="Gene3D" id="1.50.40.10">
    <property type="entry name" value="Mitochondrial carrier domain"/>
    <property type="match status" value="1"/>
</dbReference>
<gene>
    <name evidence="11" type="ORF">JKP88DRAFT_264265</name>
</gene>
<evidence type="ECO:0000256" key="5">
    <source>
        <dbReference type="ARBA" id="ARBA00022737"/>
    </source>
</evidence>
<dbReference type="EMBL" id="JAFCMP010000468">
    <property type="protein sequence ID" value="KAG5179388.1"/>
    <property type="molecule type" value="Genomic_DNA"/>
</dbReference>
<comment type="similarity">
    <text evidence="2 9">Belongs to the mitochondrial carrier (TC 2.A.29) family.</text>
</comment>
<sequence length="538" mass="55386">MAALADALAGSIGSCIAAILFFPLDTAKTRVQASHSGSSDTDGSGGGGSGGSSGGGSAVERSQRSDAAVRRVLGSRTLAALLDVYTREGPSALFRGLDAKVLSALSSGFIYFYAYAFLKVPVPLSLLTAALAGAINMLLTLPIDNVCTRLQTADAPAQPPARRDGESKAAVTHGETAQQTPSAVEAGDAGGDGNGAPQQQQHSEDVSVGGTPVATSLREESGGQGGAGGGDKVGGPAGGGRRKSSLSAAVADLHDEGGVPRFWRGLLPSMILTCNPAINYTAFDALKAAYLARWVNRGRPPGHHAEFLGPLAAFGLAAAAKAVATLVTYPLIRAKVIMMTRKRTAEQGPGDLMQCLADIARLEGLHGLYAGCGGQLLHTILKSALLVASREEVAKGSAALLQRVARRAVSGATRPVLSGHSVCVKRQRTLLGKSPRHRPRGLPRCAVTTATRAARLIIMIMIDGVVKDAVGHAPLMRAVNRHGACWLLASTTYWADVACAAPPGCSFTCAAASAACDYLRTAPRTMALPQHRMVVPPT</sequence>
<evidence type="ECO:0000313" key="11">
    <source>
        <dbReference type="EMBL" id="KAG5179388.1"/>
    </source>
</evidence>
<name>A0A835YZE1_9STRA</name>
<dbReference type="PROSITE" id="PS50920">
    <property type="entry name" value="SOLCAR"/>
    <property type="match status" value="2"/>
</dbReference>
<dbReference type="Proteomes" id="UP000664859">
    <property type="component" value="Unassembled WGS sequence"/>
</dbReference>
<accession>A0A835YZE1</accession>
<evidence type="ECO:0000256" key="9">
    <source>
        <dbReference type="RuleBase" id="RU000488"/>
    </source>
</evidence>
<keyword evidence="5" id="KW-0677">Repeat</keyword>
<keyword evidence="7 8" id="KW-0472">Membrane</keyword>
<proteinExistence type="inferred from homology"/>
<feature type="compositionally biased region" description="Gly residues" evidence="10">
    <location>
        <begin position="43"/>
        <end position="57"/>
    </location>
</feature>
<evidence type="ECO:0000256" key="3">
    <source>
        <dbReference type="ARBA" id="ARBA00022448"/>
    </source>
</evidence>
<dbReference type="InterPro" id="IPR018108">
    <property type="entry name" value="MCP_transmembrane"/>
</dbReference>
<feature type="repeat" description="Solcar" evidence="8">
    <location>
        <begin position="1"/>
        <end position="121"/>
    </location>
</feature>
<dbReference type="SUPFAM" id="SSF103506">
    <property type="entry name" value="Mitochondrial carrier"/>
    <property type="match status" value="1"/>
</dbReference>
<comment type="subcellular location">
    <subcellularLocation>
        <location evidence="1">Membrane</location>
        <topology evidence="1">Multi-pass membrane protein</topology>
    </subcellularLocation>
</comment>
<dbReference type="PANTHER" id="PTHR45939">
    <property type="entry name" value="PEROXISOMAL MEMBRANE PROTEIN PMP34-RELATED"/>
    <property type="match status" value="1"/>
</dbReference>
<feature type="repeat" description="Solcar" evidence="8">
    <location>
        <begin position="308"/>
        <end position="396"/>
    </location>
</feature>
<feature type="compositionally biased region" description="Gly residues" evidence="10">
    <location>
        <begin position="222"/>
        <end position="239"/>
    </location>
</feature>
<evidence type="ECO:0000256" key="8">
    <source>
        <dbReference type="PROSITE-ProRule" id="PRU00282"/>
    </source>
</evidence>
<keyword evidence="6" id="KW-1133">Transmembrane helix</keyword>
<evidence type="ECO:0000313" key="12">
    <source>
        <dbReference type="Proteomes" id="UP000664859"/>
    </source>
</evidence>
<dbReference type="InterPro" id="IPR052217">
    <property type="entry name" value="Mito/Peroxisomal_Carrier"/>
</dbReference>